<dbReference type="SMART" id="SM00449">
    <property type="entry name" value="SPRY"/>
    <property type="match status" value="1"/>
</dbReference>
<dbReference type="PANTHER" id="PTHR10598:SF0">
    <property type="entry name" value="SET1_ASH2 HISTONE METHYLTRANSFERASE COMPLEX SUBUNIT ASH2"/>
    <property type="match status" value="1"/>
</dbReference>
<feature type="region of interest" description="Disordered" evidence="4">
    <location>
        <begin position="403"/>
        <end position="428"/>
    </location>
</feature>
<dbReference type="InterPro" id="IPR003877">
    <property type="entry name" value="SPRY_dom"/>
</dbReference>
<dbReference type="Gene3D" id="2.60.120.920">
    <property type="match status" value="1"/>
</dbReference>
<organism evidence="6 7">
    <name type="scientific">Glutinoglossum americanum</name>
    <dbReference type="NCBI Taxonomy" id="1670608"/>
    <lineage>
        <taxon>Eukaryota</taxon>
        <taxon>Fungi</taxon>
        <taxon>Dikarya</taxon>
        <taxon>Ascomycota</taxon>
        <taxon>Pezizomycotina</taxon>
        <taxon>Geoglossomycetes</taxon>
        <taxon>Geoglossales</taxon>
        <taxon>Geoglossaceae</taxon>
        <taxon>Glutinoglossum</taxon>
    </lineage>
</organism>
<dbReference type="PANTHER" id="PTHR10598">
    <property type="entry name" value="SET1/ASH2 HISTONE METHYLTRANSFERASE COMPLEX SUBUNIT ASH2"/>
    <property type="match status" value="1"/>
</dbReference>
<evidence type="ECO:0000259" key="5">
    <source>
        <dbReference type="PROSITE" id="PS50188"/>
    </source>
</evidence>
<evidence type="ECO:0000256" key="1">
    <source>
        <dbReference type="ARBA" id="ARBA00004123"/>
    </source>
</evidence>
<dbReference type="EMBL" id="JAGHQL010000028">
    <property type="protein sequence ID" value="KAH0543682.1"/>
    <property type="molecule type" value="Genomic_DNA"/>
</dbReference>
<dbReference type="InterPro" id="IPR043136">
    <property type="entry name" value="B30.2/SPRY_sf"/>
</dbReference>
<feature type="compositionally biased region" description="Basic and acidic residues" evidence="4">
    <location>
        <begin position="53"/>
        <end position="77"/>
    </location>
</feature>
<feature type="domain" description="B30.2/SPRY" evidence="5">
    <location>
        <begin position="181"/>
        <end position="393"/>
    </location>
</feature>
<proteinExistence type="inferred from homology"/>
<keyword evidence="7" id="KW-1185">Reference proteome</keyword>
<keyword evidence="2" id="KW-0539">Nucleus</keyword>
<dbReference type="Proteomes" id="UP000698800">
    <property type="component" value="Unassembled WGS sequence"/>
</dbReference>
<feature type="compositionally biased region" description="Polar residues" evidence="4">
    <location>
        <begin position="40"/>
        <end position="51"/>
    </location>
</feature>
<dbReference type="GO" id="GO:0048188">
    <property type="term" value="C:Set1C/COMPASS complex"/>
    <property type="evidence" value="ECO:0007669"/>
    <property type="project" value="InterPro"/>
</dbReference>
<evidence type="ECO:0000256" key="4">
    <source>
        <dbReference type="SAM" id="MobiDB-lite"/>
    </source>
</evidence>
<dbReference type="CDD" id="cd12872">
    <property type="entry name" value="SPRY_Ash2"/>
    <property type="match status" value="1"/>
</dbReference>
<sequence length="602" mass="66276">MADHQSPRPESNPPSPHPAMGSSIPQKRAYEDEHIPAVSSPLNPDVTSSRQSRVKEKAPIHREQREKKESLKKRESKASSVNGTDYIRGTPDRNISASGKYDSPSAPLAPVLGPTRYNMLPPPKPSDYQPPRDPVLTPHHSKIVSKPGVGSIQFYEISEQKRLTEVSVHNRKGFRYIHCIADPDFPASHYYRQSETEPFTPHISFEDSSQHILFDQSAMQITTEKGFRMARANVGVREGRWYWECRITSGIGGAEPEGAEASSGTDGQASDRVVRSGGHVRLGWARREANLEAPVGFDAYSYGLRDVAGQKVHMSRPKNFFPPGEDIREGDVIGLEINLPSLSMHRKVVEGHYNPAVDVNDDMEDHGVEPPDIVRDRIPVPYKNNIYFEQVEYQPTKDLEDLMNPSPLAASAASNGAAAGPTPNPTHPLVPLRTLPDSSIKVFKNGKFVGKPFTDLLSFLPSASKPLAQPGAREGLDDGTLGYFPAVSVFRGGAAEVNLGPNFWYPPPESEDVEMVGAETKTKRLRAVCERYNEQIAEDITYDLVDEVDFWLRDGGISQPKPSLNDPARATVLGTAGPSVRGARAVGEGAQQQLAELKQDDW</sequence>
<feature type="region of interest" description="Disordered" evidence="4">
    <location>
        <begin position="1"/>
        <end position="110"/>
    </location>
</feature>
<protein>
    <recommendedName>
        <fullName evidence="5">B30.2/SPRY domain-containing protein</fullName>
    </recommendedName>
</protein>
<dbReference type="InterPro" id="IPR001870">
    <property type="entry name" value="B30.2/SPRY"/>
</dbReference>
<dbReference type="SUPFAM" id="SSF49899">
    <property type="entry name" value="Concanavalin A-like lectins/glucanases"/>
    <property type="match status" value="1"/>
</dbReference>
<evidence type="ECO:0000256" key="3">
    <source>
        <dbReference type="ARBA" id="ARBA00038149"/>
    </source>
</evidence>
<comment type="caution">
    <text evidence="6">The sequence shown here is derived from an EMBL/GenBank/DDBJ whole genome shotgun (WGS) entry which is preliminary data.</text>
</comment>
<dbReference type="GO" id="GO:0000976">
    <property type="term" value="F:transcription cis-regulatory region binding"/>
    <property type="evidence" value="ECO:0007669"/>
    <property type="project" value="TreeGrafter"/>
</dbReference>
<reference evidence="6" key="1">
    <citation type="submission" date="2021-03" db="EMBL/GenBank/DDBJ databases">
        <title>Comparative genomics and phylogenomic investigation of the class Geoglossomycetes provide insights into ecological specialization and systematics.</title>
        <authorList>
            <person name="Melie T."/>
            <person name="Pirro S."/>
            <person name="Miller A.N."/>
            <person name="Quandt A."/>
        </authorList>
    </citation>
    <scope>NUCLEOTIDE SEQUENCE</scope>
    <source>
        <strain evidence="6">GBOQ0MN5Z8</strain>
    </source>
</reference>
<evidence type="ECO:0000313" key="7">
    <source>
        <dbReference type="Proteomes" id="UP000698800"/>
    </source>
</evidence>
<evidence type="ECO:0000313" key="6">
    <source>
        <dbReference type="EMBL" id="KAH0543682.1"/>
    </source>
</evidence>
<evidence type="ECO:0000256" key="2">
    <source>
        <dbReference type="ARBA" id="ARBA00023242"/>
    </source>
</evidence>
<dbReference type="PROSITE" id="PS50188">
    <property type="entry name" value="B302_SPRY"/>
    <property type="match status" value="1"/>
</dbReference>
<dbReference type="InterPro" id="IPR037353">
    <property type="entry name" value="ASH2"/>
</dbReference>
<accession>A0A9P8I5K7</accession>
<dbReference type="OrthoDB" id="10266026at2759"/>
<comment type="similarity">
    <text evidence="3">Belongs to the cclA family.</text>
</comment>
<dbReference type="InterPro" id="IPR013320">
    <property type="entry name" value="ConA-like_dom_sf"/>
</dbReference>
<feature type="compositionally biased region" description="Low complexity" evidence="4">
    <location>
        <begin position="404"/>
        <end position="421"/>
    </location>
</feature>
<dbReference type="AlphaFoldDB" id="A0A9P8I5K7"/>
<gene>
    <name evidence="6" type="ORF">FGG08_001997</name>
</gene>
<comment type="subcellular location">
    <subcellularLocation>
        <location evidence="1">Nucleus</location>
    </subcellularLocation>
</comment>
<name>A0A9P8I5K7_9PEZI</name>